<dbReference type="InterPro" id="IPR013525">
    <property type="entry name" value="ABC2_TM"/>
</dbReference>
<evidence type="ECO:0000313" key="10">
    <source>
        <dbReference type="EMBL" id="KAF8697364.1"/>
    </source>
</evidence>
<keyword evidence="6 8" id="KW-1133">Transmembrane helix</keyword>
<dbReference type="SMART" id="SM00382">
    <property type="entry name" value="AAA"/>
    <property type="match status" value="1"/>
</dbReference>
<keyword evidence="11" id="KW-1185">Reference proteome</keyword>
<evidence type="ECO:0000256" key="8">
    <source>
        <dbReference type="SAM" id="Phobius"/>
    </source>
</evidence>
<dbReference type="InterPro" id="IPR027417">
    <property type="entry name" value="P-loop_NTPase"/>
</dbReference>
<sequence>MLLEYVKEMPKVGTQPKFDLSSLLGPLFFTWIVQLLFPVILSYLVYEKQQKLKIMMKMHGLKDGPYWLITYAYFVALSAIYMILLLIFGSLIGLNFFRTNAYSIQIVFYFIYINLQIALAFFVASFFSTVKLATVVGYIYVFGSGLLGNFLLGFFIEDTHFPKGWIVVMEIIPGFSLYRGLYEFGEYAFAGNAMGTDGMKWTNLDDPVNGMRSVLIIMVVEWAILLPLAFYVDRVSSMGGGFQKNPLFFLKYFKKRAPSFRRYSFGRQGSQVVVEMDNPDVAQEREVVEQLLLEPIANQAILSDNLRKVYHGKDGNPDKLAVQGLSLAIPKGQCFGMLGPNGAGKTSFISMMIGLVPPTSGTAYIHGMDIKTDMNSIYSNMGVCPQHDLLWETLTGREHLLFYGRLKNLKGDELLKAVDDSLKSVNLFHRGVGDKQVGKYSGGMKRRLSVAISLIGDPKVVFMDEPSTGLDPASRNNLWSIVKEAKKNRAIILTTHSMEEAEVLCDRLGIFVDGGFQCIGNPKELKARYGGTYVLTMTTSSENEQEVEQLVHRLSPNASRIYHISGTQKFELPKQELRIADVFHAVESAKSRFSIYAWGLVDTTLEDVFIKVAKGAQAFSVVA</sequence>
<name>A0A835BSV7_9POAL</name>
<evidence type="ECO:0000259" key="9">
    <source>
        <dbReference type="PROSITE" id="PS50893"/>
    </source>
</evidence>
<keyword evidence="4" id="KW-0547">Nucleotide-binding</keyword>
<dbReference type="SUPFAM" id="SSF52540">
    <property type="entry name" value="P-loop containing nucleoside triphosphate hydrolases"/>
    <property type="match status" value="1"/>
</dbReference>
<keyword evidence="7 8" id="KW-0472">Membrane</keyword>
<comment type="similarity">
    <text evidence="2">Belongs to the ABC transporter superfamily. ABCA family. CPR flippase (TC 3.A.1.211) subfamily.</text>
</comment>
<dbReference type="FunFam" id="3.40.50.300:FF:000633">
    <property type="entry name" value="ABC transporter A family member 7"/>
    <property type="match status" value="1"/>
</dbReference>
<dbReference type="OrthoDB" id="663031at2759"/>
<evidence type="ECO:0000313" key="11">
    <source>
        <dbReference type="Proteomes" id="UP000636709"/>
    </source>
</evidence>
<dbReference type="InterPro" id="IPR003593">
    <property type="entry name" value="AAA+_ATPase"/>
</dbReference>
<accession>A0A835BSV7</accession>
<comment type="caution">
    <text evidence="10">The sequence shown here is derived from an EMBL/GenBank/DDBJ whole genome shotgun (WGS) entry which is preliminary data.</text>
</comment>
<reference evidence="10" key="1">
    <citation type="submission" date="2020-07" db="EMBL/GenBank/DDBJ databases">
        <title>Genome sequence and genetic diversity analysis of an under-domesticated orphan crop, white fonio (Digitaria exilis).</title>
        <authorList>
            <person name="Bennetzen J.L."/>
            <person name="Chen S."/>
            <person name="Ma X."/>
            <person name="Wang X."/>
            <person name="Yssel A.E.J."/>
            <person name="Chaluvadi S.R."/>
            <person name="Johnson M."/>
            <person name="Gangashetty P."/>
            <person name="Hamidou F."/>
            <person name="Sanogo M.D."/>
            <person name="Zwaenepoel A."/>
            <person name="Wallace J."/>
            <person name="Van De Peer Y."/>
            <person name="Van Deynze A."/>
        </authorList>
    </citation>
    <scope>NUCLEOTIDE SEQUENCE</scope>
    <source>
        <tissue evidence="10">Leaves</tissue>
    </source>
</reference>
<dbReference type="PANTHER" id="PTHR19229:SF259">
    <property type="entry name" value="OS08G0398300 PROTEIN"/>
    <property type="match status" value="1"/>
</dbReference>
<dbReference type="Proteomes" id="UP000636709">
    <property type="component" value="Unassembled WGS sequence"/>
</dbReference>
<gene>
    <name evidence="10" type="ORF">HU200_035957</name>
</gene>
<feature type="domain" description="ABC transporter" evidence="9">
    <location>
        <begin position="301"/>
        <end position="538"/>
    </location>
</feature>
<dbReference type="GO" id="GO:0005319">
    <property type="term" value="F:lipid transporter activity"/>
    <property type="evidence" value="ECO:0007669"/>
    <property type="project" value="TreeGrafter"/>
</dbReference>
<feature type="transmembrane region" description="Helical" evidence="8">
    <location>
        <begin position="106"/>
        <end position="128"/>
    </location>
</feature>
<dbReference type="PROSITE" id="PS00211">
    <property type="entry name" value="ABC_TRANSPORTER_1"/>
    <property type="match status" value="1"/>
</dbReference>
<feature type="transmembrane region" description="Helical" evidence="8">
    <location>
        <begin position="20"/>
        <end position="46"/>
    </location>
</feature>
<evidence type="ECO:0000256" key="4">
    <source>
        <dbReference type="ARBA" id="ARBA00022741"/>
    </source>
</evidence>
<protein>
    <recommendedName>
        <fullName evidence="9">ABC transporter domain-containing protein</fullName>
    </recommendedName>
</protein>
<feature type="transmembrane region" description="Helical" evidence="8">
    <location>
        <begin position="66"/>
        <end position="94"/>
    </location>
</feature>
<dbReference type="GO" id="GO:0005524">
    <property type="term" value="F:ATP binding"/>
    <property type="evidence" value="ECO:0007669"/>
    <property type="project" value="UniProtKB-KW"/>
</dbReference>
<comment type="subcellular location">
    <subcellularLocation>
        <location evidence="1">Membrane</location>
        <topology evidence="1">Multi-pass membrane protein</topology>
    </subcellularLocation>
</comment>
<organism evidence="10 11">
    <name type="scientific">Digitaria exilis</name>
    <dbReference type="NCBI Taxonomy" id="1010633"/>
    <lineage>
        <taxon>Eukaryota</taxon>
        <taxon>Viridiplantae</taxon>
        <taxon>Streptophyta</taxon>
        <taxon>Embryophyta</taxon>
        <taxon>Tracheophyta</taxon>
        <taxon>Spermatophyta</taxon>
        <taxon>Magnoliopsida</taxon>
        <taxon>Liliopsida</taxon>
        <taxon>Poales</taxon>
        <taxon>Poaceae</taxon>
        <taxon>PACMAD clade</taxon>
        <taxon>Panicoideae</taxon>
        <taxon>Panicodae</taxon>
        <taxon>Paniceae</taxon>
        <taxon>Anthephorinae</taxon>
        <taxon>Digitaria</taxon>
    </lineage>
</organism>
<dbReference type="Gene3D" id="3.40.50.300">
    <property type="entry name" value="P-loop containing nucleotide triphosphate hydrolases"/>
    <property type="match status" value="1"/>
</dbReference>
<dbReference type="InterPro" id="IPR017871">
    <property type="entry name" value="ABC_transporter-like_CS"/>
</dbReference>
<dbReference type="EMBL" id="JACEFO010001874">
    <property type="protein sequence ID" value="KAF8697364.1"/>
    <property type="molecule type" value="Genomic_DNA"/>
</dbReference>
<dbReference type="PANTHER" id="PTHR19229">
    <property type="entry name" value="ATP-BINDING CASSETTE TRANSPORTER SUBFAMILY A ABCA"/>
    <property type="match status" value="1"/>
</dbReference>
<evidence type="ECO:0000256" key="7">
    <source>
        <dbReference type="ARBA" id="ARBA00023136"/>
    </source>
</evidence>
<dbReference type="Pfam" id="PF12698">
    <property type="entry name" value="ABC2_membrane_3"/>
    <property type="match status" value="1"/>
</dbReference>
<dbReference type="GO" id="GO:0016887">
    <property type="term" value="F:ATP hydrolysis activity"/>
    <property type="evidence" value="ECO:0007669"/>
    <property type="project" value="InterPro"/>
</dbReference>
<dbReference type="PROSITE" id="PS50893">
    <property type="entry name" value="ABC_TRANSPORTER_2"/>
    <property type="match status" value="1"/>
</dbReference>
<dbReference type="GO" id="GO:0140359">
    <property type="term" value="F:ABC-type transporter activity"/>
    <property type="evidence" value="ECO:0007669"/>
    <property type="project" value="InterPro"/>
</dbReference>
<feature type="transmembrane region" description="Helical" evidence="8">
    <location>
        <begin position="135"/>
        <end position="156"/>
    </location>
</feature>
<dbReference type="Pfam" id="PF24526">
    <property type="entry name" value="ABCA12_C"/>
    <property type="match status" value="1"/>
</dbReference>
<evidence type="ECO:0000256" key="3">
    <source>
        <dbReference type="ARBA" id="ARBA00022692"/>
    </source>
</evidence>
<evidence type="ECO:0000256" key="5">
    <source>
        <dbReference type="ARBA" id="ARBA00022840"/>
    </source>
</evidence>
<proteinExistence type="inferred from homology"/>
<evidence type="ECO:0000256" key="1">
    <source>
        <dbReference type="ARBA" id="ARBA00004141"/>
    </source>
</evidence>
<dbReference type="AlphaFoldDB" id="A0A835BSV7"/>
<dbReference type="CDD" id="cd03263">
    <property type="entry name" value="ABC_subfamily_A"/>
    <property type="match status" value="1"/>
</dbReference>
<dbReference type="InterPro" id="IPR003439">
    <property type="entry name" value="ABC_transporter-like_ATP-bd"/>
</dbReference>
<evidence type="ECO:0000256" key="6">
    <source>
        <dbReference type="ARBA" id="ARBA00022989"/>
    </source>
</evidence>
<dbReference type="Pfam" id="PF00005">
    <property type="entry name" value="ABC_tran"/>
    <property type="match status" value="1"/>
</dbReference>
<dbReference type="InterPro" id="IPR026082">
    <property type="entry name" value="ABCA"/>
</dbReference>
<dbReference type="GO" id="GO:0016020">
    <property type="term" value="C:membrane"/>
    <property type="evidence" value="ECO:0007669"/>
    <property type="project" value="UniProtKB-SubCell"/>
</dbReference>
<keyword evidence="3 8" id="KW-0812">Transmembrane</keyword>
<evidence type="ECO:0000256" key="2">
    <source>
        <dbReference type="ARBA" id="ARBA00008526"/>
    </source>
</evidence>
<feature type="transmembrane region" description="Helical" evidence="8">
    <location>
        <begin position="213"/>
        <end position="232"/>
    </location>
</feature>
<keyword evidence="5" id="KW-0067">ATP-binding</keyword>